<dbReference type="EMBL" id="JAMXLT020000023">
    <property type="protein sequence ID" value="MDW8549835.1"/>
    <property type="molecule type" value="Genomic_DNA"/>
</dbReference>
<comment type="caution">
    <text evidence="4">The sequence shown here is derived from an EMBL/GenBank/DDBJ whole genome shotgun (WGS) entry which is preliminary data.</text>
</comment>
<evidence type="ECO:0000313" key="4">
    <source>
        <dbReference type="EMBL" id="MDW8549835.1"/>
    </source>
</evidence>
<dbReference type="InterPro" id="IPR010998">
    <property type="entry name" value="Integrase_recombinase_N"/>
</dbReference>
<keyword evidence="2" id="KW-0233">DNA recombination</keyword>
<evidence type="ECO:0000313" key="5">
    <source>
        <dbReference type="Proteomes" id="UP001204439"/>
    </source>
</evidence>
<dbReference type="Gene3D" id="1.10.443.10">
    <property type="entry name" value="Intergrase catalytic core"/>
    <property type="match status" value="1"/>
</dbReference>
<sequence>MRYYFELRKDKINLNGLIPMRLIVKNGNHRIRKNLATKTLLDDWNNELQIIINHKGNPFYEDYEIFNEIIASEEKKVEKIFSFFKYNELSFTEALLNEKYEGNDVKVAIGFFDAFDEYIRVSRLTKTKGTITKYGSVKNFLIAFEKYTKFELRLDNIDYQFEEIFMDYCYNERQTLNNYYAKIVKTLKAFLNWAFERGYHSSLKFKKLAAKEDEIEVVYLTAEELMLLYNHKFDNASMERAKDMYCLLALTGQRHSDIYDLNDVSVSGDYLTFAVKKTKTVQHQVFLTELAKRLIAKYEDTIYYPIPRISSQKLNEAIQKCCEEIGLTEEVQLTRYCGSKRFDETFRKCDIITSHTGRKTFITNSLFLDIPERIVKAQTNSKDEKSFRRYVKISEQHHKRELDKWNVLAIDDNKN</sequence>
<protein>
    <submittedName>
        <fullName evidence="4">Phage integrase SAM-like domain-containing protein</fullName>
    </submittedName>
</protein>
<gene>
    <name evidence="4" type="ORF">NG800_012995</name>
</gene>
<dbReference type="InterPro" id="IPR025269">
    <property type="entry name" value="SAM-like_dom"/>
</dbReference>
<dbReference type="Proteomes" id="UP001204439">
    <property type="component" value="Unassembled WGS sequence"/>
</dbReference>
<feature type="domain" description="Tyr recombinase" evidence="3">
    <location>
        <begin position="215"/>
        <end position="403"/>
    </location>
</feature>
<evidence type="ECO:0000256" key="1">
    <source>
        <dbReference type="ARBA" id="ARBA00023125"/>
    </source>
</evidence>
<dbReference type="Pfam" id="PF13102">
    <property type="entry name" value="Phage_int_SAM_5"/>
    <property type="match status" value="1"/>
</dbReference>
<dbReference type="InterPro" id="IPR013762">
    <property type="entry name" value="Integrase-like_cat_sf"/>
</dbReference>
<proteinExistence type="predicted"/>
<keyword evidence="1" id="KW-0238">DNA-binding</keyword>
<evidence type="ECO:0000259" key="3">
    <source>
        <dbReference type="PROSITE" id="PS51898"/>
    </source>
</evidence>
<keyword evidence="5" id="KW-1185">Reference proteome</keyword>
<name>A0ABU4JJG8_9FLAO</name>
<dbReference type="InterPro" id="IPR011010">
    <property type="entry name" value="DNA_brk_join_enz"/>
</dbReference>
<dbReference type="PROSITE" id="PS51898">
    <property type="entry name" value="TYR_RECOMBINASE"/>
    <property type="match status" value="1"/>
</dbReference>
<dbReference type="InterPro" id="IPR002104">
    <property type="entry name" value="Integrase_catalytic"/>
</dbReference>
<dbReference type="Gene3D" id="1.10.150.130">
    <property type="match status" value="1"/>
</dbReference>
<reference evidence="4 5" key="1">
    <citation type="submission" date="2023-11" db="EMBL/GenBank/DDBJ databases">
        <title>First isolation, identification, and characterization of non-pathogenic Epilithonimonas ginsengisoli isolated from diseased farmed rainbow trout (Oncorhynchus mykiss) in Chile.</title>
        <authorList>
            <person name="Miranda C.D."/>
            <person name="Irgang R."/>
            <person name="Concha C."/>
            <person name="Rojas R."/>
            <person name="Avendano R."/>
        </authorList>
    </citation>
    <scope>NUCLEOTIDE SEQUENCE [LARGE SCALE GENOMIC DNA]</scope>
    <source>
        <strain evidence="4 5">FP99</strain>
    </source>
</reference>
<organism evidence="4 5">
    <name type="scientific">Epilithonimonas ginsengisoli</name>
    <dbReference type="NCBI Taxonomy" id="1245592"/>
    <lineage>
        <taxon>Bacteria</taxon>
        <taxon>Pseudomonadati</taxon>
        <taxon>Bacteroidota</taxon>
        <taxon>Flavobacteriia</taxon>
        <taxon>Flavobacteriales</taxon>
        <taxon>Weeksellaceae</taxon>
        <taxon>Chryseobacterium group</taxon>
        <taxon>Epilithonimonas</taxon>
    </lineage>
</organism>
<dbReference type="RefSeq" id="WP_063969499.1">
    <property type="nucleotide sequence ID" value="NZ_JAMXLT020000023.1"/>
</dbReference>
<accession>A0ABU4JJG8</accession>
<dbReference type="SUPFAM" id="SSF56349">
    <property type="entry name" value="DNA breaking-rejoining enzymes"/>
    <property type="match status" value="1"/>
</dbReference>
<evidence type="ECO:0000256" key="2">
    <source>
        <dbReference type="ARBA" id="ARBA00023172"/>
    </source>
</evidence>